<feature type="compositionally biased region" description="Polar residues" evidence="2">
    <location>
        <begin position="31"/>
        <end position="93"/>
    </location>
</feature>
<evidence type="ECO:0000259" key="3">
    <source>
        <dbReference type="Pfam" id="PF24883"/>
    </source>
</evidence>
<organism evidence="4 5">
    <name type="scientific">Rhizoctonia solani</name>
    <dbReference type="NCBI Taxonomy" id="456999"/>
    <lineage>
        <taxon>Eukaryota</taxon>
        <taxon>Fungi</taxon>
        <taxon>Dikarya</taxon>
        <taxon>Basidiomycota</taxon>
        <taxon>Agaricomycotina</taxon>
        <taxon>Agaricomycetes</taxon>
        <taxon>Cantharellales</taxon>
        <taxon>Ceratobasidiaceae</taxon>
        <taxon>Rhizoctonia</taxon>
    </lineage>
</organism>
<comment type="caution">
    <text evidence="4">The sequence shown here is derived from an EMBL/GenBank/DDBJ whole genome shotgun (WGS) entry which is preliminary data.</text>
</comment>
<evidence type="ECO:0000313" key="4">
    <source>
        <dbReference type="EMBL" id="CAE6460823.1"/>
    </source>
</evidence>
<feature type="domain" description="Nephrocystin 3-like N-terminal" evidence="3">
    <location>
        <begin position="284"/>
        <end position="438"/>
    </location>
</feature>
<dbReference type="EMBL" id="CAJMWT010003014">
    <property type="protein sequence ID" value="CAE6460823.1"/>
    <property type="molecule type" value="Genomic_DNA"/>
</dbReference>
<sequence length="752" mass="84374">MASRKRSNQPLEREQGNVKRPKHTEGGTGTGASSDTFPTEDTLRNEPSNSGSETECNTRQPIANRTTENNQPDLVNQPRSPQNPQVDPTSTKRSGLKRLLKTGVLGPVTGALGPIKQVADIFVDCVDTYKVAGKVKVEHDELVTRLEGLFEDVMGYLDDSCSQSMTTSMKRLCKSIQEELETIKDTSQKSTRARYLSANDEEDAILARYRRVEGYLERLSLNANTSMWKITHEQATNYQSDRMFSLIDRLPSVLSATYNSAEGEGLKRGECTAGTRVQEIATLLGWVRNKAEGSVYWLNGMAGTGKTTIAFSVCAELDSAHMLGASFFCSRLREECRNVNKIIPSIAYQLARFSRPFQYALCNALEKHPDAHGKMLQVQFDALIKDPILQVQHTLPEGLTVVIDALDECEDKESTRRMLQVLLNGSMNLPIRYVLSSRPEPEIRDQMTERVKSRLVLHELDKDEVRLDIETYLRAALVEMKPSEDQVAALVAKSGILFIYAATAVRYIGYDNFQSDPHDRLRDILGASGSQEDGENEEIDQLYITVLEAALGNRRLRKVERDNMQQVLHTVICAHDPLTVSGLSELLQIHNADRVRAVLRPLWSVLHIVGESELVTTLHASFPDFMFNPSRSKAYSCDSGSHHHTLAEHCFSRIKRAKPSFNICELESAYLPDRLVPDIEQRAATTIPPDLFYACRYWADHFATGKYTATLVAQLQGFISTRLLLWMEVLNLRKQMAAGTACMKLIIDRSPK</sequence>
<proteinExistence type="predicted"/>
<dbReference type="PANTHER" id="PTHR10039">
    <property type="entry name" value="AMELOGENIN"/>
    <property type="match status" value="1"/>
</dbReference>
<evidence type="ECO:0000256" key="1">
    <source>
        <dbReference type="ARBA" id="ARBA00022737"/>
    </source>
</evidence>
<gene>
    <name evidence="4" type="ORF">RDB_LOCUS96107</name>
</gene>
<feature type="region of interest" description="Disordered" evidence="2">
    <location>
        <begin position="1"/>
        <end position="95"/>
    </location>
</feature>
<keyword evidence="1" id="KW-0677">Repeat</keyword>
<protein>
    <recommendedName>
        <fullName evidence="3">Nephrocystin 3-like N-terminal domain-containing protein</fullName>
    </recommendedName>
</protein>
<dbReference type="Gene3D" id="3.40.50.300">
    <property type="entry name" value="P-loop containing nucleotide triphosphate hydrolases"/>
    <property type="match status" value="1"/>
</dbReference>
<reference evidence="4" key="1">
    <citation type="submission" date="2021-01" db="EMBL/GenBank/DDBJ databases">
        <authorList>
            <person name="Kaushik A."/>
        </authorList>
    </citation>
    <scope>NUCLEOTIDE SEQUENCE</scope>
    <source>
        <strain evidence="4">AG2-2IIIB</strain>
    </source>
</reference>
<dbReference type="PANTHER" id="PTHR10039:SF14">
    <property type="entry name" value="NACHT DOMAIN-CONTAINING PROTEIN"/>
    <property type="match status" value="1"/>
</dbReference>
<dbReference type="InterPro" id="IPR027417">
    <property type="entry name" value="P-loop_NTPase"/>
</dbReference>
<accession>A0A8H3GLS8</accession>
<name>A0A8H3GLS8_9AGAM</name>
<dbReference type="Pfam" id="PF24883">
    <property type="entry name" value="NPHP3_N"/>
    <property type="match status" value="1"/>
</dbReference>
<dbReference type="InterPro" id="IPR056884">
    <property type="entry name" value="NPHP3-like_N"/>
</dbReference>
<dbReference type="Proteomes" id="UP000663843">
    <property type="component" value="Unassembled WGS sequence"/>
</dbReference>
<evidence type="ECO:0000313" key="5">
    <source>
        <dbReference type="Proteomes" id="UP000663843"/>
    </source>
</evidence>
<dbReference type="SUPFAM" id="SSF52540">
    <property type="entry name" value="P-loop containing nucleoside triphosphate hydrolases"/>
    <property type="match status" value="1"/>
</dbReference>
<dbReference type="AlphaFoldDB" id="A0A8H3GLS8"/>
<evidence type="ECO:0000256" key="2">
    <source>
        <dbReference type="SAM" id="MobiDB-lite"/>
    </source>
</evidence>